<dbReference type="GO" id="GO:0030425">
    <property type="term" value="C:dendrite"/>
    <property type="evidence" value="ECO:0007669"/>
    <property type="project" value="TreeGrafter"/>
</dbReference>
<feature type="transmembrane region" description="Helical" evidence="8">
    <location>
        <begin position="249"/>
        <end position="268"/>
    </location>
</feature>
<evidence type="ECO:0000256" key="7">
    <source>
        <dbReference type="ARBA" id="ARBA00023224"/>
    </source>
</evidence>
<dbReference type="Proteomes" id="UP000719412">
    <property type="component" value="Unassembled WGS sequence"/>
</dbReference>
<dbReference type="GO" id="GO:0005886">
    <property type="term" value="C:plasma membrane"/>
    <property type="evidence" value="ECO:0007669"/>
    <property type="project" value="UniProtKB-SubCell"/>
</dbReference>
<gene>
    <name evidence="9" type="ORF">GEV33_006482</name>
</gene>
<evidence type="ECO:0000256" key="2">
    <source>
        <dbReference type="ARBA" id="ARBA00022475"/>
    </source>
</evidence>
<dbReference type="GO" id="GO:0043025">
    <property type="term" value="C:neuronal cell body"/>
    <property type="evidence" value="ECO:0007669"/>
    <property type="project" value="TreeGrafter"/>
</dbReference>
<comment type="similarity">
    <text evidence="8">Belongs to the insect chemoreceptor superfamily. Gustatory receptor (GR) family.</text>
</comment>
<evidence type="ECO:0000256" key="5">
    <source>
        <dbReference type="ARBA" id="ARBA00023136"/>
    </source>
</evidence>
<comment type="function">
    <text evidence="8">Gustatory receptor which mediates acceptance or avoidance behavior, depending on its substrates.</text>
</comment>
<evidence type="ECO:0000256" key="6">
    <source>
        <dbReference type="ARBA" id="ARBA00023170"/>
    </source>
</evidence>
<dbReference type="GO" id="GO:0050909">
    <property type="term" value="P:sensory perception of taste"/>
    <property type="evidence" value="ECO:0007669"/>
    <property type="project" value="InterPro"/>
</dbReference>
<accession>A0A8J6LBV5</accession>
<reference evidence="9" key="1">
    <citation type="journal article" date="2020" name="J Insects Food Feed">
        <title>The yellow mealworm (Tenebrio molitor) genome: a resource for the emerging insects as food and feed industry.</title>
        <authorList>
            <person name="Eriksson T."/>
            <person name="Andere A."/>
            <person name="Kelstrup H."/>
            <person name="Emery V."/>
            <person name="Picard C."/>
        </authorList>
    </citation>
    <scope>NUCLEOTIDE SEQUENCE</scope>
    <source>
        <strain evidence="9">Stoneville</strain>
        <tissue evidence="9">Whole head</tissue>
    </source>
</reference>
<name>A0A8J6LBV5_TENMO</name>
<evidence type="ECO:0000256" key="8">
    <source>
        <dbReference type="RuleBase" id="RU363108"/>
    </source>
</evidence>
<evidence type="ECO:0000256" key="4">
    <source>
        <dbReference type="ARBA" id="ARBA00022989"/>
    </source>
</evidence>
<feature type="transmembrane region" description="Helical" evidence="8">
    <location>
        <begin position="150"/>
        <end position="172"/>
    </location>
</feature>
<organism evidence="9 10">
    <name type="scientific">Tenebrio molitor</name>
    <name type="common">Yellow mealworm beetle</name>
    <dbReference type="NCBI Taxonomy" id="7067"/>
    <lineage>
        <taxon>Eukaryota</taxon>
        <taxon>Metazoa</taxon>
        <taxon>Ecdysozoa</taxon>
        <taxon>Arthropoda</taxon>
        <taxon>Hexapoda</taxon>
        <taxon>Insecta</taxon>
        <taxon>Pterygota</taxon>
        <taxon>Neoptera</taxon>
        <taxon>Endopterygota</taxon>
        <taxon>Coleoptera</taxon>
        <taxon>Polyphaga</taxon>
        <taxon>Cucujiformia</taxon>
        <taxon>Tenebrionidae</taxon>
        <taxon>Tenebrio</taxon>
    </lineage>
</organism>
<evidence type="ECO:0000313" key="10">
    <source>
        <dbReference type="Proteomes" id="UP000719412"/>
    </source>
</evidence>
<keyword evidence="6 8" id="KW-0675">Receptor</keyword>
<keyword evidence="5 8" id="KW-0472">Membrane</keyword>
<evidence type="ECO:0000256" key="3">
    <source>
        <dbReference type="ARBA" id="ARBA00022692"/>
    </source>
</evidence>
<dbReference type="AlphaFoldDB" id="A0A8J6LBV5"/>
<dbReference type="PANTHER" id="PTHR21143">
    <property type="entry name" value="INVERTEBRATE GUSTATORY RECEPTOR"/>
    <property type="match status" value="1"/>
</dbReference>
<keyword evidence="4 8" id="KW-1133">Transmembrane helix</keyword>
<sequence>MQMQNEMNHVSNSTEEFVVFGDSGRTIMANVTNMKILVKISHWICLFPLNMDTSKNKPVFKLGKKCYFARVVLLDSIIVACIVKNCYDTLESNMSLKNMVFVFCSFPLVIAILEVQIVGFLNRTKYAKLIMTLSSIEANLNKRTDDPGNYTILVQLILIFCSFLYLFIVYFVCYEVDEAVVLTFGYTLSKFMIFISSCICISFLKIIRDNFRKLSELLLSSDHLVSIFYIYLDLVFVCKKINKLFGRQLLLTILIYFVWTIYEIYHLVILWPCDSCPRFLIALALSHTIIQESLLFAIMWSCQSTQRESNRFKAVWYSKLSRKMCKFNQNRIDKCSLKLIHHNVVFTAMGLYVLDLKQFFSMLGSLVTLMVILTQFSTTV</sequence>
<reference evidence="9" key="2">
    <citation type="submission" date="2021-08" db="EMBL/GenBank/DDBJ databases">
        <authorList>
            <person name="Eriksson T."/>
        </authorList>
    </citation>
    <scope>NUCLEOTIDE SEQUENCE</scope>
    <source>
        <strain evidence="9">Stoneville</strain>
        <tissue evidence="9">Whole head</tissue>
    </source>
</reference>
<dbReference type="InterPro" id="IPR013604">
    <property type="entry name" value="7TM_chemorcpt"/>
</dbReference>
<comment type="subcellular location">
    <subcellularLocation>
        <location evidence="1 8">Cell membrane</location>
        <topology evidence="1 8">Multi-pass membrane protein</topology>
    </subcellularLocation>
</comment>
<feature type="transmembrane region" description="Helical" evidence="8">
    <location>
        <begin position="280"/>
        <end position="302"/>
    </location>
</feature>
<protein>
    <recommendedName>
        <fullName evidence="8">Gustatory receptor</fullName>
    </recommendedName>
</protein>
<feature type="transmembrane region" description="Helical" evidence="8">
    <location>
        <begin position="184"/>
        <end position="204"/>
    </location>
</feature>
<dbReference type="GO" id="GO:0007165">
    <property type="term" value="P:signal transduction"/>
    <property type="evidence" value="ECO:0007669"/>
    <property type="project" value="UniProtKB-KW"/>
</dbReference>
<proteinExistence type="inferred from homology"/>
<dbReference type="GO" id="GO:0008049">
    <property type="term" value="P:male courtship behavior"/>
    <property type="evidence" value="ECO:0007669"/>
    <property type="project" value="TreeGrafter"/>
</dbReference>
<dbReference type="EMBL" id="JABDTM020021746">
    <property type="protein sequence ID" value="KAH0816309.1"/>
    <property type="molecule type" value="Genomic_DNA"/>
</dbReference>
<keyword evidence="10" id="KW-1185">Reference proteome</keyword>
<keyword evidence="2 8" id="KW-1003">Cell membrane</keyword>
<keyword evidence="7 8" id="KW-0807">Transducer</keyword>
<dbReference type="Pfam" id="PF08395">
    <property type="entry name" value="7tm_7"/>
    <property type="match status" value="1"/>
</dbReference>
<dbReference type="GO" id="GO:0007635">
    <property type="term" value="P:chemosensory behavior"/>
    <property type="evidence" value="ECO:0007669"/>
    <property type="project" value="TreeGrafter"/>
</dbReference>
<evidence type="ECO:0000313" key="9">
    <source>
        <dbReference type="EMBL" id="KAH0816309.1"/>
    </source>
</evidence>
<feature type="transmembrane region" description="Helical" evidence="8">
    <location>
        <begin position="359"/>
        <end position="377"/>
    </location>
</feature>
<comment type="caution">
    <text evidence="9">The sequence shown here is derived from an EMBL/GenBank/DDBJ whole genome shotgun (WGS) entry which is preliminary data.</text>
</comment>
<feature type="transmembrane region" description="Helical" evidence="8">
    <location>
        <begin position="99"/>
        <end position="121"/>
    </location>
</feature>
<dbReference type="PANTHER" id="PTHR21143:SF133">
    <property type="entry name" value="GUSTATORY AND PHEROMONE RECEPTOR 32A-RELATED"/>
    <property type="match status" value="1"/>
</dbReference>
<evidence type="ECO:0000256" key="1">
    <source>
        <dbReference type="ARBA" id="ARBA00004651"/>
    </source>
</evidence>
<keyword evidence="3 8" id="KW-0812">Transmembrane</keyword>
<dbReference type="GO" id="GO:0030424">
    <property type="term" value="C:axon"/>
    <property type="evidence" value="ECO:0007669"/>
    <property type="project" value="TreeGrafter"/>
</dbReference>
<feature type="transmembrane region" description="Helical" evidence="8">
    <location>
        <begin position="67"/>
        <end position="87"/>
    </location>
</feature>